<dbReference type="Gene3D" id="3.90.1570.30">
    <property type="match status" value="1"/>
</dbReference>
<dbReference type="Pfam" id="PF04313">
    <property type="entry name" value="HSDR_N"/>
    <property type="match status" value="1"/>
</dbReference>
<evidence type="ECO:0000313" key="4">
    <source>
        <dbReference type="Proteomes" id="UP000228495"/>
    </source>
</evidence>
<dbReference type="GO" id="GO:0009307">
    <property type="term" value="P:DNA restriction-modification system"/>
    <property type="evidence" value="ECO:0007669"/>
    <property type="project" value="UniProtKB-KW"/>
</dbReference>
<sequence>MNPEQQARIHIDELLVSVGWSIQDMKGINLGASLGVAVREYPLIDGFADYLLFVDRKPIGVIEAKAEGVTLSGVAEQSEKYRTSKLRYLPNQTEPLRFAYESTGIETFFRDAVDIETKSRRVFTFHTPETLKSLSEDESSLRNRLKLLPTLSDAGLRQSILKDAFSGKLVPQDPNDEPAEKLLERIRAEREKTNTSLTKSDLINENKKKFKK</sequence>
<dbReference type="GO" id="GO:0005524">
    <property type="term" value="F:ATP binding"/>
    <property type="evidence" value="ECO:0007669"/>
    <property type="project" value="UniProtKB-KW"/>
</dbReference>
<dbReference type="AlphaFoldDB" id="A0A2H0BHM5"/>
<feature type="domain" description="Restriction endonuclease type I HsdR N-terminal" evidence="2">
    <location>
        <begin position="48"/>
        <end position="111"/>
    </location>
</feature>
<dbReference type="InterPro" id="IPR007409">
    <property type="entry name" value="Restrct_endonuc_type1_HsdR_N"/>
</dbReference>
<protein>
    <recommendedName>
        <fullName evidence="2">Restriction endonuclease type I HsdR N-terminal domain-containing protein</fullName>
    </recommendedName>
</protein>
<dbReference type="GO" id="GO:0003677">
    <property type="term" value="F:DNA binding"/>
    <property type="evidence" value="ECO:0007669"/>
    <property type="project" value="UniProtKB-KW"/>
</dbReference>
<dbReference type="GO" id="GO:0009035">
    <property type="term" value="F:type I site-specific deoxyribonuclease activity"/>
    <property type="evidence" value="ECO:0007669"/>
    <property type="project" value="UniProtKB-EC"/>
</dbReference>
<accession>A0A2H0BHM5</accession>
<comment type="caution">
    <text evidence="3">The sequence shown here is derived from an EMBL/GenBank/DDBJ whole genome shotgun (WGS) entry which is preliminary data.</text>
</comment>
<dbReference type="Proteomes" id="UP000228495">
    <property type="component" value="Unassembled WGS sequence"/>
</dbReference>
<feature type="region of interest" description="Disordered" evidence="1">
    <location>
        <begin position="188"/>
        <end position="212"/>
    </location>
</feature>
<gene>
    <name evidence="3" type="ORF">COX05_02640</name>
</gene>
<proteinExistence type="predicted"/>
<name>A0A2H0BHM5_UNCKA</name>
<dbReference type="EMBL" id="PCSU01000042">
    <property type="protein sequence ID" value="PIP56518.1"/>
    <property type="molecule type" value="Genomic_DNA"/>
</dbReference>
<feature type="compositionally biased region" description="Basic and acidic residues" evidence="1">
    <location>
        <begin position="202"/>
        <end position="212"/>
    </location>
</feature>
<evidence type="ECO:0000256" key="1">
    <source>
        <dbReference type="SAM" id="MobiDB-lite"/>
    </source>
</evidence>
<organism evidence="3 4">
    <name type="scientific">candidate division WWE3 bacterium CG22_combo_CG10-13_8_21_14_all_39_12</name>
    <dbReference type="NCBI Taxonomy" id="1975094"/>
    <lineage>
        <taxon>Bacteria</taxon>
        <taxon>Katanobacteria</taxon>
    </lineage>
</organism>
<evidence type="ECO:0000259" key="2">
    <source>
        <dbReference type="Pfam" id="PF04313"/>
    </source>
</evidence>
<reference evidence="3 4" key="1">
    <citation type="submission" date="2017-09" db="EMBL/GenBank/DDBJ databases">
        <title>Depth-based differentiation of microbial function through sediment-hosted aquifers and enrichment of novel symbionts in the deep terrestrial subsurface.</title>
        <authorList>
            <person name="Probst A.J."/>
            <person name="Ladd B."/>
            <person name="Jarett J.K."/>
            <person name="Geller-Mcgrath D.E."/>
            <person name="Sieber C.M."/>
            <person name="Emerson J.B."/>
            <person name="Anantharaman K."/>
            <person name="Thomas B.C."/>
            <person name="Malmstrom R."/>
            <person name="Stieglmeier M."/>
            <person name="Klingl A."/>
            <person name="Woyke T."/>
            <person name="Ryan C.M."/>
            <person name="Banfield J.F."/>
        </authorList>
    </citation>
    <scope>NUCLEOTIDE SEQUENCE [LARGE SCALE GENOMIC DNA]</scope>
    <source>
        <strain evidence="3">CG22_combo_CG10-13_8_21_14_all_39_12</strain>
    </source>
</reference>
<evidence type="ECO:0000313" key="3">
    <source>
        <dbReference type="EMBL" id="PIP56518.1"/>
    </source>
</evidence>